<gene>
    <name evidence="1" type="ORF">FIV50_08425</name>
</gene>
<sequence length="423" mass="47234">MTYLTDRDLVLRFQEARPGRTLIAIEDVALPVTVLRVLVAAQEDKDLPLLEEFLLRGINAGLSSVEEVAALLGLAKTQLDSAMVNQLTVGNLGYHSATGKVGLTAQGKQTTLTLRAISPIDLELPASFDRTLWRVTEYRERDLITKSQARERAMHILPASRYEHVETSHLRLQDLEHLVQVEKRGHRHLQLLAILRASVVKHRYLPAKMLLFADDFQSVPEVAWVVDGEESPIHARVFEKLATDRLSRLRVLHNEVPTQGEVEAIVGASSSSRYEQLEPTDQQALVRASLTGTDRRVSILTGRISAGVVDQAAVALLEANLRRGARVTIAYYDLDGISSDEDAVYRLEQLQNRHSGFRFVKLERTSPHVLVADQRTLHTRMELLSFKSHPSATYHASHGRMYDNAEHANEAHEHVSLAAKSSG</sequence>
<protein>
    <submittedName>
        <fullName evidence="1">Uncharacterized protein</fullName>
    </submittedName>
</protein>
<organism evidence="1 2">
    <name type="scientific">Microbacterium foliorum</name>
    <dbReference type="NCBI Taxonomy" id="104336"/>
    <lineage>
        <taxon>Bacteria</taxon>
        <taxon>Bacillati</taxon>
        <taxon>Actinomycetota</taxon>
        <taxon>Actinomycetes</taxon>
        <taxon>Micrococcales</taxon>
        <taxon>Microbacteriaceae</taxon>
        <taxon>Microbacterium</taxon>
    </lineage>
</organism>
<reference evidence="1 2" key="1">
    <citation type="submission" date="2019-06" db="EMBL/GenBank/DDBJ databases">
        <title>Complete genome of Microbacterium foliorum M2.</title>
        <authorList>
            <person name="Cao G."/>
        </authorList>
    </citation>
    <scope>NUCLEOTIDE SEQUENCE [LARGE SCALE GENOMIC DNA]</scope>
    <source>
        <strain evidence="1 2">M2</strain>
    </source>
</reference>
<evidence type="ECO:0000313" key="2">
    <source>
        <dbReference type="Proteomes" id="UP000316125"/>
    </source>
</evidence>
<dbReference type="Proteomes" id="UP000316125">
    <property type="component" value="Chromosome"/>
</dbReference>
<dbReference type="AlphaFoldDB" id="A0A4Y5YQ20"/>
<dbReference type="OrthoDB" id="6181299at2"/>
<evidence type="ECO:0000313" key="1">
    <source>
        <dbReference type="EMBL" id="QDE34814.1"/>
    </source>
</evidence>
<name>A0A4Y5YQ20_9MICO</name>
<dbReference type="EMBL" id="CP041040">
    <property type="protein sequence ID" value="QDE34814.1"/>
    <property type="molecule type" value="Genomic_DNA"/>
</dbReference>
<proteinExistence type="predicted"/>
<dbReference type="RefSeq" id="WP_140037049.1">
    <property type="nucleotide sequence ID" value="NZ_CP041040.1"/>
</dbReference>
<accession>A0A4Y5YQ20</accession>